<accession>A0A2U1SYL9</accession>
<dbReference type="AlphaFoldDB" id="A0A2U1SYL9"/>
<name>A0A2U1SYL9_9MICO</name>
<sequence length="205" mass="20296">MVDLRWAKPLALLLTLAGAAAGLGSWALVWFTIDLVPGAALADSIEVMGETAAPALAALSLAALALTAALAIAKTVLRVILAVIEIAIGIAMGVSAVAALVDPLAASLPAIATATGLEGHAAGLLAQSLTVTPWPYLALGGALIVVAAGVLVALTARRWPGASQRFDATPPASPQSGSSTPHGTPVSDWDSLSAGDDPTGTTDAR</sequence>
<feature type="transmembrane region" description="Helical" evidence="2">
    <location>
        <begin position="52"/>
        <end position="72"/>
    </location>
</feature>
<dbReference type="KEGG" id="salc:C2138_06650"/>
<evidence type="ECO:0000313" key="3">
    <source>
        <dbReference type="EMBL" id="PWB96709.1"/>
    </source>
</evidence>
<dbReference type="OrthoDB" id="4794414at2"/>
<dbReference type="Pfam" id="PF09534">
    <property type="entry name" value="Trp_oprn_chp"/>
    <property type="match status" value="1"/>
</dbReference>
<reference evidence="4" key="1">
    <citation type="submission" date="2018-04" db="EMBL/GenBank/DDBJ databases">
        <authorList>
            <person name="Liu S."/>
            <person name="Wang Z."/>
            <person name="Li J."/>
        </authorList>
    </citation>
    <scope>NUCLEOTIDE SEQUENCE [LARGE SCALE GENOMIC DNA]</scope>
    <source>
        <strain evidence="4">S1194</strain>
    </source>
</reference>
<keyword evidence="2" id="KW-0812">Transmembrane</keyword>
<keyword evidence="2" id="KW-1133">Transmembrane helix</keyword>
<dbReference type="InterPro" id="IPR019051">
    <property type="entry name" value="Trp_biosyn_TM_oprn/chp"/>
</dbReference>
<evidence type="ECO:0008006" key="5">
    <source>
        <dbReference type="Google" id="ProtNLM"/>
    </source>
</evidence>
<comment type="caution">
    <text evidence="3">The sequence shown here is derived from an EMBL/GenBank/DDBJ whole genome shotgun (WGS) entry which is preliminary data.</text>
</comment>
<organism evidence="3 4">
    <name type="scientific">Homoserinimonas hongtaonis</name>
    <dbReference type="NCBI Taxonomy" id="2079791"/>
    <lineage>
        <taxon>Bacteria</taxon>
        <taxon>Bacillati</taxon>
        <taxon>Actinomycetota</taxon>
        <taxon>Actinomycetes</taxon>
        <taxon>Micrococcales</taxon>
        <taxon>Microbacteriaceae</taxon>
        <taxon>Homoserinimonas</taxon>
    </lineage>
</organism>
<proteinExistence type="predicted"/>
<dbReference type="EMBL" id="QEEX01000001">
    <property type="protein sequence ID" value="PWB96709.1"/>
    <property type="molecule type" value="Genomic_DNA"/>
</dbReference>
<feature type="transmembrane region" description="Helical" evidence="2">
    <location>
        <begin position="134"/>
        <end position="156"/>
    </location>
</feature>
<protein>
    <recommendedName>
        <fullName evidence="5">Peptidase</fullName>
    </recommendedName>
</protein>
<keyword evidence="4" id="KW-1185">Reference proteome</keyword>
<feature type="transmembrane region" description="Helical" evidence="2">
    <location>
        <begin position="79"/>
        <end position="101"/>
    </location>
</feature>
<evidence type="ECO:0000256" key="1">
    <source>
        <dbReference type="SAM" id="MobiDB-lite"/>
    </source>
</evidence>
<gene>
    <name evidence="3" type="ORF">DF220_01805</name>
</gene>
<evidence type="ECO:0000256" key="2">
    <source>
        <dbReference type="SAM" id="Phobius"/>
    </source>
</evidence>
<dbReference type="RefSeq" id="WP_108516503.1">
    <property type="nucleotide sequence ID" value="NZ_CP026951.1"/>
</dbReference>
<feature type="region of interest" description="Disordered" evidence="1">
    <location>
        <begin position="163"/>
        <end position="205"/>
    </location>
</feature>
<dbReference type="Proteomes" id="UP000244978">
    <property type="component" value="Unassembled WGS sequence"/>
</dbReference>
<keyword evidence="2" id="KW-0472">Membrane</keyword>
<evidence type="ECO:0000313" key="4">
    <source>
        <dbReference type="Proteomes" id="UP000244978"/>
    </source>
</evidence>